<accession>A0ACC4EBL1</accession>
<protein>
    <submittedName>
        <fullName evidence="1">Uncharacterized protein</fullName>
    </submittedName>
</protein>
<keyword evidence="2" id="KW-1185">Reference proteome</keyword>
<evidence type="ECO:0000313" key="1">
    <source>
        <dbReference type="EMBL" id="KAL3965712.1"/>
    </source>
</evidence>
<gene>
    <name evidence="1" type="ORF">ACCO45_000020</name>
</gene>
<name>A0ACC4EBL1_PURLI</name>
<comment type="caution">
    <text evidence="1">The sequence shown here is derived from an EMBL/GenBank/DDBJ whole genome shotgun (WGS) entry which is preliminary data.</text>
</comment>
<organism evidence="1 2">
    <name type="scientific">Purpureocillium lilacinum</name>
    <name type="common">Paecilomyces lilacinus</name>
    <dbReference type="NCBI Taxonomy" id="33203"/>
    <lineage>
        <taxon>Eukaryota</taxon>
        <taxon>Fungi</taxon>
        <taxon>Dikarya</taxon>
        <taxon>Ascomycota</taxon>
        <taxon>Pezizomycotina</taxon>
        <taxon>Sordariomycetes</taxon>
        <taxon>Hypocreomycetidae</taxon>
        <taxon>Hypocreales</taxon>
        <taxon>Ophiocordycipitaceae</taxon>
        <taxon>Purpureocillium</taxon>
    </lineage>
</organism>
<dbReference type="Proteomes" id="UP001638806">
    <property type="component" value="Unassembled WGS sequence"/>
</dbReference>
<proteinExistence type="predicted"/>
<evidence type="ECO:0000313" key="2">
    <source>
        <dbReference type="Proteomes" id="UP001638806"/>
    </source>
</evidence>
<dbReference type="EMBL" id="JBGNUJ010000001">
    <property type="protein sequence ID" value="KAL3965712.1"/>
    <property type="molecule type" value="Genomic_DNA"/>
</dbReference>
<reference evidence="1" key="1">
    <citation type="submission" date="2024-12" db="EMBL/GenBank/DDBJ databases">
        <title>Comparative genomics and development of molecular markers within Purpureocillium lilacinum and among Purpureocillium species.</title>
        <authorList>
            <person name="Yeh Z.-Y."/>
            <person name="Ni N.-T."/>
            <person name="Lo P.-H."/>
            <person name="Mushyakhwo K."/>
            <person name="Lin C.-F."/>
            <person name="Nai Y.-S."/>
        </authorList>
    </citation>
    <scope>NUCLEOTIDE SEQUENCE</scope>
    <source>
        <strain evidence="1">NCHU-NPUST-175</strain>
    </source>
</reference>
<sequence length="149" mass="16105">MLAQASFPLVPQPFCRRRCRHRIPDLRATARGHGEQRSHVEEVDNVVRPDNAATTPDLYCAAKVDAPATLTIGLVKHIEALREAPLSTRVHTAKPDGALRPINVFVGSHHSKSAPNDAQRCPAVARCGASDDSNLKSASIHCGRSMAMN</sequence>